<dbReference type="InterPro" id="IPR051218">
    <property type="entry name" value="Sec_MonoDiacylglyc_Lipase"/>
</dbReference>
<dbReference type="GO" id="GO:0006629">
    <property type="term" value="P:lipid metabolic process"/>
    <property type="evidence" value="ECO:0007669"/>
    <property type="project" value="InterPro"/>
</dbReference>
<dbReference type="EMBL" id="LGRX02025733">
    <property type="protein sequence ID" value="KAK3251936.1"/>
    <property type="molecule type" value="Genomic_DNA"/>
</dbReference>
<keyword evidence="2" id="KW-1133">Transmembrane helix</keyword>
<dbReference type="SUPFAM" id="SSF53474">
    <property type="entry name" value="alpha/beta-Hydrolases"/>
    <property type="match status" value="1"/>
</dbReference>
<dbReference type="Gene3D" id="3.40.50.1820">
    <property type="entry name" value="alpha/beta hydrolase"/>
    <property type="match status" value="1"/>
</dbReference>
<dbReference type="PANTHER" id="PTHR45856:SF24">
    <property type="entry name" value="FUNGAL LIPASE-LIKE DOMAIN-CONTAINING PROTEIN"/>
    <property type="match status" value="1"/>
</dbReference>
<evidence type="ECO:0000256" key="1">
    <source>
        <dbReference type="SAM" id="MobiDB-lite"/>
    </source>
</evidence>
<protein>
    <recommendedName>
        <fullName evidence="3">Fungal lipase-type domain-containing protein</fullName>
    </recommendedName>
</protein>
<evidence type="ECO:0000313" key="5">
    <source>
        <dbReference type="Proteomes" id="UP001190700"/>
    </source>
</evidence>
<evidence type="ECO:0000259" key="3">
    <source>
        <dbReference type="Pfam" id="PF01764"/>
    </source>
</evidence>
<dbReference type="Pfam" id="PF01764">
    <property type="entry name" value="Lipase_3"/>
    <property type="match status" value="1"/>
</dbReference>
<feature type="transmembrane region" description="Helical" evidence="2">
    <location>
        <begin position="735"/>
        <end position="755"/>
    </location>
</feature>
<feature type="transmembrane region" description="Helical" evidence="2">
    <location>
        <begin position="270"/>
        <end position="292"/>
    </location>
</feature>
<feature type="domain" description="Fungal lipase-type" evidence="3">
    <location>
        <begin position="696"/>
        <end position="897"/>
    </location>
</feature>
<dbReference type="CDD" id="cd00519">
    <property type="entry name" value="Lipase_3"/>
    <property type="match status" value="1"/>
</dbReference>
<feature type="transmembrane region" description="Helical" evidence="2">
    <location>
        <begin position="767"/>
        <end position="788"/>
    </location>
</feature>
<feature type="compositionally biased region" description="Basic and acidic residues" evidence="1">
    <location>
        <begin position="634"/>
        <end position="644"/>
    </location>
</feature>
<keyword evidence="5" id="KW-1185">Reference proteome</keyword>
<dbReference type="AlphaFoldDB" id="A0AAE0CBE5"/>
<feature type="transmembrane region" description="Helical" evidence="2">
    <location>
        <begin position="35"/>
        <end position="55"/>
    </location>
</feature>
<accession>A0AAE0CBE5</accession>
<evidence type="ECO:0000256" key="2">
    <source>
        <dbReference type="SAM" id="Phobius"/>
    </source>
</evidence>
<feature type="transmembrane region" description="Helical" evidence="2">
    <location>
        <begin position="473"/>
        <end position="494"/>
    </location>
</feature>
<proteinExistence type="predicted"/>
<sequence length="984" mass="107813">MFLVTFAVGCTIFTPCLILFHYTTLNHELNEHVEVFAFIFLCVYCIRAFAHGLAWKLQAECPTFLQTCNTDLKVNEASSDVETPELSRQTAQRFKGWLPPLTGPLPQSENLAQDDTSAVAPTLQLPLSRATVESEMGCCSQSEITLNPLGPLGHVASLDLGAVASLETPHDLDHRSSKPKGSSERYEESKGRTVIHQRGGRALQRKKVSLLSECTGENLVFRTCDTRVRFAFETTDSLPARILSGIQRAPGWNATSTQTQLLNDFVPKDYVLLGLMMCVLLPYCLLATSKYLRRACAPGNSKALQISDLLVRFEGYVHFVDLAFDLSCGAHSTDMISASAAAACSGLVLAGCGATLGCYLRQLGPLPASWAWQQRLWGAVLLLLSVTEFLHLLYVASSGSTLEVLSAPVSGWTLRDAVECLRQGMLCILLGAFVRMALVFPNFSFQIAPLAGTPGAHLQEKSPIGSEPGRGRVALWIALPALTMLGTGITLSLPNTATLFEGRTQLAWNLRAIGIAVMLLLISLTLMLTRRQLGLHTLYQEQRQRQVLLDMLSVKMFLLMPLYMVVDANAALMTIVCITVNAISLALDFLPVGPLTRTLSTSTQVPLDTVKHALRASIRAYVPDKNNQAPPLDRISEEDAHDSDAVDDGDERSAPSVSVLEVSDDFGLEADSLITVIHDHQTETKCLVYRRGDLLVVAFRGTVTMKNVMTDMQILRKSYDCRSHLLQAWRAQRSLWWDMLPYLLQLLLMLALYGLTRVTGTTSGTVTLIFALVLLVPRVLYGIVHVLVYSIEVHFGFWCAFQAVDSELRKALARYQAEHTDLRAILFTGHSLGGALATIASLEYMSSKEAHSAPATLCTFGAPRVGNEAFAKILTSLVPNATRVVCKMDGVPALPPIASFKHAGTALILLGDGGYQIALEGGWADLMNQYRPGSSSDDHKLASYLDALARCEEWLHRTYPQKDLQRESSRNGALIRELCCQLLG</sequence>
<keyword evidence="2" id="KW-0472">Membrane</keyword>
<feature type="transmembrane region" description="Helical" evidence="2">
    <location>
        <begin position="6"/>
        <end position="23"/>
    </location>
</feature>
<reference evidence="4 5" key="1">
    <citation type="journal article" date="2015" name="Genome Biol. Evol.">
        <title>Comparative Genomics of a Bacterivorous Green Alga Reveals Evolutionary Causalities and Consequences of Phago-Mixotrophic Mode of Nutrition.</title>
        <authorList>
            <person name="Burns J.A."/>
            <person name="Paasch A."/>
            <person name="Narechania A."/>
            <person name="Kim E."/>
        </authorList>
    </citation>
    <scope>NUCLEOTIDE SEQUENCE [LARGE SCALE GENOMIC DNA]</scope>
    <source>
        <strain evidence="4 5">PLY_AMNH</strain>
    </source>
</reference>
<feature type="transmembrane region" description="Helical" evidence="2">
    <location>
        <begin position="421"/>
        <end position="440"/>
    </location>
</feature>
<gene>
    <name evidence="4" type="ORF">CYMTET_38749</name>
</gene>
<feature type="region of interest" description="Disordered" evidence="1">
    <location>
        <begin position="167"/>
        <end position="198"/>
    </location>
</feature>
<dbReference type="InterPro" id="IPR029058">
    <property type="entry name" value="AB_hydrolase_fold"/>
</dbReference>
<feature type="transmembrane region" description="Helical" evidence="2">
    <location>
        <begin position="506"/>
        <end position="526"/>
    </location>
</feature>
<dbReference type="PANTHER" id="PTHR45856">
    <property type="entry name" value="ALPHA/BETA-HYDROLASES SUPERFAMILY PROTEIN"/>
    <property type="match status" value="1"/>
</dbReference>
<organism evidence="4 5">
    <name type="scientific">Cymbomonas tetramitiformis</name>
    <dbReference type="NCBI Taxonomy" id="36881"/>
    <lineage>
        <taxon>Eukaryota</taxon>
        <taxon>Viridiplantae</taxon>
        <taxon>Chlorophyta</taxon>
        <taxon>Pyramimonadophyceae</taxon>
        <taxon>Pyramimonadales</taxon>
        <taxon>Pyramimonadaceae</taxon>
        <taxon>Cymbomonas</taxon>
    </lineage>
</organism>
<feature type="transmembrane region" description="Helical" evidence="2">
    <location>
        <begin position="376"/>
        <end position="396"/>
    </location>
</feature>
<feature type="compositionally biased region" description="Basic and acidic residues" evidence="1">
    <location>
        <begin position="168"/>
        <end position="191"/>
    </location>
</feature>
<comment type="caution">
    <text evidence="4">The sequence shown here is derived from an EMBL/GenBank/DDBJ whole genome shotgun (WGS) entry which is preliminary data.</text>
</comment>
<dbReference type="Proteomes" id="UP001190700">
    <property type="component" value="Unassembled WGS sequence"/>
</dbReference>
<keyword evidence="2" id="KW-0812">Transmembrane</keyword>
<dbReference type="InterPro" id="IPR002921">
    <property type="entry name" value="Fungal_lipase-type"/>
</dbReference>
<evidence type="ECO:0000313" key="4">
    <source>
        <dbReference type="EMBL" id="KAK3251936.1"/>
    </source>
</evidence>
<feature type="region of interest" description="Disordered" evidence="1">
    <location>
        <begin position="624"/>
        <end position="653"/>
    </location>
</feature>
<feature type="transmembrane region" description="Helical" evidence="2">
    <location>
        <begin position="570"/>
        <end position="590"/>
    </location>
</feature>
<name>A0AAE0CBE5_9CHLO</name>